<evidence type="ECO:0000313" key="8">
    <source>
        <dbReference type="Proteomes" id="UP000524451"/>
    </source>
</evidence>
<keyword evidence="1 4" id="KW-0479">Metal-binding</keyword>
<dbReference type="Proteomes" id="UP000524451">
    <property type="component" value="Unassembled WGS sequence"/>
</dbReference>
<evidence type="ECO:0000256" key="3">
    <source>
        <dbReference type="ARBA" id="ARBA00023038"/>
    </source>
</evidence>
<keyword evidence="2 4" id="KW-0862">Zinc</keyword>
<dbReference type="PROSITE" id="PS50023">
    <property type="entry name" value="LIM_DOMAIN_2"/>
    <property type="match status" value="1"/>
</dbReference>
<evidence type="ECO:0000256" key="2">
    <source>
        <dbReference type="ARBA" id="ARBA00022833"/>
    </source>
</evidence>
<dbReference type="InterPro" id="IPR047120">
    <property type="entry name" value="Pk/Esn/Tes"/>
</dbReference>
<evidence type="ECO:0000313" key="7">
    <source>
        <dbReference type="EMBL" id="NXV08292.1"/>
    </source>
</evidence>
<dbReference type="Gene3D" id="2.10.110.10">
    <property type="entry name" value="Cysteine Rich Protein"/>
    <property type="match status" value="2"/>
</dbReference>
<feature type="region of interest" description="Disordered" evidence="5">
    <location>
        <begin position="94"/>
        <end position="127"/>
    </location>
</feature>
<evidence type="ECO:0000256" key="1">
    <source>
        <dbReference type="ARBA" id="ARBA00022723"/>
    </source>
</evidence>
<feature type="non-terminal residue" evidence="7">
    <location>
        <position position="127"/>
    </location>
</feature>
<organism evidence="7 8">
    <name type="scientific">Cettia cetti</name>
    <dbReference type="NCBI Taxonomy" id="68486"/>
    <lineage>
        <taxon>Eukaryota</taxon>
        <taxon>Metazoa</taxon>
        <taxon>Chordata</taxon>
        <taxon>Craniata</taxon>
        <taxon>Vertebrata</taxon>
        <taxon>Euteleostomi</taxon>
        <taxon>Archelosauria</taxon>
        <taxon>Archosauria</taxon>
        <taxon>Dinosauria</taxon>
        <taxon>Saurischia</taxon>
        <taxon>Theropoda</taxon>
        <taxon>Coelurosauria</taxon>
        <taxon>Aves</taxon>
        <taxon>Neognathae</taxon>
        <taxon>Neoaves</taxon>
        <taxon>Telluraves</taxon>
        <taxon>Australaves</taxon>
        <taxon>Passeriformes</taxon>
        <taxon>Sylvioidea</taxon>
        <taxon>Sylviidae</taxon>
        <taxon>Acrocephalinae</taxon>
        <taxon>Cettia</taxon>
    </lineage>
</organism>
<dbReference type="AlphaFoldDB" id="A0A7L3R0S8"/>
<dbReference type="Pfam" id="PF00412">
    <property type="entry name" value="LIM"/>
    <property type="match status" value="1"/>
</dbReference>
<dbReference type="InterPro" id="IPR001781">
    <property type="entry name" value="Znf_LIM"/>
</dbReference>
<proteinExistence type="predicted"/>
<protein>
    <submittedName>
        <fullName evidence="7">PRIC3 protein</fullName>
    </submittedName>
</protein>
<reference evidence="7 8" key="1">
    <citation type="submission" date="2019-09" db="EMBL/GenBank/DDBJ databases">
        <title>Bird 10,000 Genomes (B10K) Project - Family phase.</title>
        <authorList>
            <person name="Zhang G."/>
        </authorList>
    </citation>
    <scope>NUCLEOTIDE SEQUENCE [LARGE SCALE GENOMIC DNA]</scope>
    <source>
        <strain evidence="7">OUT-0056</strain>
        <tissue evidence="7">Blood</tissue>
    </source>
</reference>
<accession>A0A7L3R0S8</accession>
<dbReference type="SUPFAM" id="SSF57716">
    <property type="entry name" value="Glucocorticoid receptor-like (DNA-binding domain)"/>
    <property type="match status" value="1"/>
</dbReference>
<evidence type="ECO:0000256" key="5">
    <source>
        <dbReference type="SAM" id="MobiDB-lite"/>
    </source>
</evidence>
<sequence length="127" mass="13828">WHLRHLRCLECEGPLDPQSLPEGGQPLCPPCRARRAHLCDTCGDPIELQSPHVTHRGQHWHPLPGCFRCAPCGRPLLGRPFLPRGGQIFCSPRCAQGPPRAPRSAPQRRSWGGGPPAGEGGGTGRVW</sequence>
<dbReference type="PANTHER" id="PTHR24211:SF22">
    <property type="entry name" value="TESTIN"/>
    <property type="match status" value="1"/>
</dbReference>
<dbReference type="EMBL" id="VZUI01081876">
    <property type="protein sequence ID" value="NXV08292.1"/>
    <property type="molecule type" value="Genomic_DNA"/>
</dbReference>
<keyword evidence="8" id="KW-1185">Reference proteome</keyword>
<evidence type="ECO:0000256" key="4">
    <source>
        <dbReference type="PROSITE-ProRule" id="PRU00125"/>
    </source>
</evidence>
<feature type="non-terminal residue" evidence="7">
    <location>
        <position position="1"/>
    </location>
</feature>
<dbReference type="GO" id="GO:0046872">
    <property type="term" value="F:metal ion binding"/>
    <property type="evidence" value="ECO:0007669"/>
    <property type="project" value="UniProtKB-KW"/>
</dbReference>
<dbReference type="PANTHER" id="PTHR24211">
    <property type="entry name" value="LIM DOMAIN-CONTAINING PROTEIN"/>
    <property type="match status" value="1"/>
</dbReference>
<name>A0A7L3R0S8_9SYLV</name>
<dbReference type="SMART" id="SM00132">
    <property type="entry name" value="LIM"/>
    <property type="match status" value="1"/>
</dbReference>
<evidence type="ECO:0000259" key="6">
    <source>
        <dbReference type="PROSITE" id="PS50023"/>
    </source>
</evidence>
<keyword evidence="3 4" id="KW-0440">LIM domain</keyword>
<feature type="domain" description="LIM zinc-binding" evidence="6">
    <location>
        <begin position="37"/>
        <end position="101"/>
    </location>
</feature>
<gene>
    <name evidence="7" type="primary">Prickle3</name>
    <name evidence="7" type="ORF">CETCET_R16073</name>
</gene>
<comment type="caution">
    <text evidence="7">The sequence shown here is derived from an EMBL/GenBank/DDBJ whole genome shotgun (WGS) entry which is preliminary data.</text>
</comment>
<feature type="compositionally biased region" description="Gly residues" evidence="5">
    <location>
        <begin position="111"/>
        <end position="127"/>
    </location>
</feature>